<evidence type="ECO:0000256" key="4">
    <source>
        <dbReference type="ARBA" id="ARBA00023054"/>
    </source>
</evidence>
<evidence type="ECO:0000313" key="11">
    <source>
        <dbReference type="Proteomes" id="UP000799421"/>
    </source>
</evidence>
<keyword evidence="11" id="KW-1185">Reference proteome</keyword>
<dbReference type="InterPro" id="IPR036277">
    <property type="entry name" value="SMC_hinge_sf"/>
</dbReference>
<dbReference type="AlphaFoldDB" id="A0A6A7C747"/>
<evidence type="ECO:0000313" key="10">
    <source>
        <dbReference type="EMBL" id="KAF2863314.1"/>
    </source>
</evidence>
<dbReference type="PANTHER" id="PTHR18937:SF12">
    <property type="entry name" value="STRUCTURAL MAINTENANCE OF CHROMOSOMES PROTEIN"/>
    <property type="match status" value="1"/>
</dbReference>
<dbReference type="Proteomes" id="UP000799421">
    <property type="component" value="Unassembled WGS sequence"/>
</dbReference>
<sequence>MGKLIALEVYDFKSYRGHHRLVFGDSYFTSIIGPNGSGKSNSMDAISFVLGIKSSHLRSAHLSELIYRGRVLKESTVDANGDAVEGAQNGDSEGNDHANHNPTTAWVMAQRWKRTITSAGQSEYRINNRVAENILIKARNFLVFQGDNPKDLTRLIEQISGSLDYKAEYEHEDQHHKLNQRRGINGEIRQYQMQKEELEKYENLRDERDEAIVTHRTIEDSAAEFQKRQEELKEFRRNDAQTEQAKVGREIKQKEKDAVEKENELVPIDEKLSTHQRVLANMEGERKTQQKSAAKMQNDLKTQEWREQQKQTGREVSAEDVKEYQRLRSEDQIKADEDAVSSLKSKAGSLEAELAMLQERRTELQDAMDSTSSQVDAKKNERERHNQRQRELEEKLVEVLRRLRDATDSQRESRKEAEQRETVAQLKRLFPGKKYEAAIWDSVVVDTEKAARDALDYLRDQRIGQMRFIPLDTIIHKQPNSNLRGMHQGMRLAIDRAMNFACGNTIVCETLQIARHLCYERHVDAKAVVLDGTVIHKGGNMTGGSEPSEKKRRFEESEVENLRVLKDKFQAEMSALPKGHKRQAEEEQLRSDLSGLEAKLKYAQEELAALERNIESKSKLLGHLKKQYDAQTQHSNAVKSVADEVFGDFCQYERLQGSLEQEADRKKLEFSRQISRLKNQLSFENERLATTTQRIEAERAKAKRDEATIEQLEAERKRIAAEEEELKSELEDLRESLAGLQKQHEQRGEKVNETRRQLQNRIKSVDKTVKEASNYQAEAQRASTERYGVLKRCQVENITIPLLSTSRALNELPSEDALIEDVDETVDLDESDATHCNDYGMHVDFSTLPEDLETDGSPDREASLLEQISLLTTSLEKLAPNMRSAERLAATSSRLQATDREFKQSTQASKRATKEFEAIKSRRQELFNKAYKHISQQITPIYKELTKTPHFPLGGSASLDIEDEVEPYLSGVKYHAMPPLKRFREMDSLSGGEKTMAALALLFAIHTFAPSPFFVLDEVDAALDVNNTQQLSAYLRAHAGPGMQFVVISLKQALFQDSASLVGVMKDQSANSSRAVTLDVSLHTPLLRKYQFG</sequence>
<feature type="region of interest" description="Disordered" evidence="8">
    <location>
        <begin position="739"/>
        <end position="765"/>
    </location>
</feature>
<evidence type="ECO:0000256" key="6">
    <source>
        <dbReference type="ARBA" id="ARBA00023306"/>
    </source>
</evidence>
<dbReference type="GO" id="GO:0051301">
    <property type="term" value="P:cell division"/>
    <property type="evidence" value="ECO:0007669"/>
    <property type="project" value="UniProtKB-KW"/>
</dbReference>
<feature type="compositionally biased region" description="Basic and acidic residues" evidence="8">
    <location>
        <begin position="376"/>
        <end position="391"/>
    </location>
</feature>
<evidence type="ECO:0000256" key="5">
    <source>
        <dbReference type="ARBA" id="ARBA00023242"/>
    </source>
</evidence>
<comment type="subcellular location">
    <subcellularLocation>
        <location evidence="1">Nucleus</location>
    </subcellularLocation>
</comment>
<reference evidence="10" key="1">
    <citation type="journal article" date="2020" name="Stud. Mycol.">
        <title>101 Dothideomycetes genomes: a test case for predicting lifestyles and emergence of pathogens.</title>
        <authorList>
            <person name="Haridas S."/>
            <person name="Albert R."/>
            <person name="Binder M."/>
            <person name="Bloem J."/>
            <person name="Labutti K."/>
            <person name="Salamov A."/>
            <person name="Andreopoulos B."/>
            <person name="Baker S."/>
            <person name="Barry K."/>
            <person name="Bills G."/>
            <person name="Bluhm B."/>
            <person name="Cannon C."/>
            <person name="Castanera R."/>
            <person name="Culley D."/>
            <person name="Daum C."/>
            <person name="Ezra D."/>
            <person name="Gonzalez J."/>
            <person name="Henrissat B."/>
            <person name="Kuo A."/>
            <person name="Liang C."/>
            <person name="Lipzen A."/>
            <person name="Lutzoni F."/>
            <person name="Magnuson J."/>
            <person name="Mondo S."/>
            <person name="Nolan M."/>
            <person name="Ohm R."/>
            <person name="Pangilinan J."/>
            <person name="Park H.-J."/>
            <person name="Ramirez L."/>
            <person name="Alfaro M."/>
            <person name="Sun H."/>
            <person name="Tritt A."/>
            <person name="Yoshinaga Y."/>
            <person name="Zwiers L.-H."/>
            <person name="Turgeon B."/>
            <person name="Goodwin S."/>
            <person name="Spatafora J."/>
            <person name="Crous P."/>
            <person name="Grigoriev I."/>
        </authorList>
    </citation>
    <scope>NUCLEOTIDE SEQUENCE</scope>
    <source>
        <strain evidence="10">CBS 480.64</strain>
    </source>
</reference>
<dbReference type="OrthoDB" id="5575062at2759"/>
<feature type="coiled-coil region" evidence="7">
    <location>
        <begin position="552"/>
        <end position="627"/>
    </location>
</feature>
<dbReference type="InterPro" id="IPR024704">
    <property type="entry name" value="SMC"/>
</dbReference>
<name>A0A6A7C747_9PEZI</name>
<gene>
    <name evidence="10" type="ORF">K470DRAFT_280263</name>
</gene>
<protein>
    <submittedName>
        <fullName evidence="10">RecF/RecN/SMC protein</fullName>
    </submittedName>
</protein>
<dbReference type="GO" id="GO:0008278">
    <property type="term" value="C:cohesin complex"/>
    <property type="evidence" value="ECO:0007669"/>
    <property type="project" value="TreeGrafter"/>
</dbReference>
<feature type="region of interest" description="Disordered" evidence="8">
    <location>
        <begin position="363"/>
        <end position="391"/>
    </location>
</feature>
<evidence type="ECO:0000256" key="1">
    <source>
        <dbReference type="ARBA" id="ARBA00004123"/>
    </source>
</evidence>
<keyword evidence="5" id="KW-0539">Nucleus</keyword>
<dbReference type="InterPro" id="IPR003395">
    <property type="entry name" value="RecF/RecN/SMC_N"/>
</dbReference>
<dbReference type="Pfam" id="PF06470">
    <property type="entry name" value="SMC_hinge"/>
    <property type="match status" value="1"/>
</dbReference>
<dbReference type="InterPro" id="IPR027417">
    <property type="entry name" value="P-loop_NTPase"/>
</dbReference>
<dbReference type="Gene3D" id="3.40.50.300">
    <property type="entry name" value="P-loop containing nucleotide triphosphate hydrolases"/>
    <property type="match status" value="2"/>
</dbReference>
<dbReference type="EMBL" id="MU005961">
    <property type="protein sequence ID" value="KAF2863314.1"/>
    <property type="molecule type" value="Genomic_DNA"/>
</dbReference>
<evidence type="ECO:0000256" key="7">
    <source>
        <dbReference type="SAM" id="Coils"/>
    </source>
</evidence>
<feature type="region of interest" description="Disordered" evidence="8">
    <location>
        <begin position="283"/>
        <end position="322"/>
    </location>
</feature>
<organism evidence="10 11">
    <name type="scientific">Piedraia hortae CBS 480.64</name>
    <dbReference type="NCBI Taxonomy" id="1314780"/>
    <lineage>
        <taxon>Eukaryota</taxon>
        <taxon>Fungi</taxon>
        <taxon>Dikarya</taxon>
        <taxon>Ascomycota</taxon>
        <taxon>Pezizomycotina</taxon>
        <taxon>Dothideomycetes</taxon>
        <taxon>Dothideomycetidae</taxon>
        <taxon>Capnodiales</taxon>
        <taxon>Piedraiaceae</taxon>
        <taxon>Piedraia</taxon>
    </lineage>
</organism>
<dbReference type="PANTHER" id="PTHR18937">
    <property type="entry name" value="STRUCTURAL MAINTENANCE OF CHROMOSOMES SMC FAMILY MEMBER"/>
    <property type="match status" value="1"/>
</dbReference>
<keyword evidence="3" id="KW-0498">Mitosis</keyword>
<dbReference type="GO" id="GO:0007062">
    <property type="term" value="P:sister chromatid cohesion"/>
    <property type="evidence" value="ECO:0007669"/>
    <property type="project" value="TreeGrafter"/>
</dbReference>
<keyword evidence="2" id="KW-0132">Cell division</keyword>
<evidence type="ECO:0000256" key="8">
    <source>
        <dbReference type="SAM" id="MobiDB-lite"/>
    </source>
</evidence>
<dbReference type="GO" id="GO:0005634">
    <property type="term" value="C:nucleus"/>
    <property type="evidence" value="ECO:0007669"/>
    <property type="project" value="UniProtKB-SubCell"/>
</dbReference>
<accession>A0A6A7C747</accession>
<dbReference type="GO" id="GO:0016887">
    <property type="term" value="F:ATP hydrolysis activity"/>
    <property type="evidence" value="ECO:0007669"/>
    <property type="project" value="InterPro"/>
</dbReference>
<feature type="compositionally biased region" description="Basic and acidic residues" evidence="8">
    <location>
        <begin position="742"/>
        <end position="756"/>
    </location>
</feature>
<proteinExistence type="predicted"/>
<dbReference type="Gene3D" id="3.30.70.1620">
    <property type="match status" value="1"/>
</dbReference>
<feature type="region of interest" description="Disordered" evidence="8">
    <location>
        <begin position="235"/>
        <end position="255"/>
    </location>
</feature>
<dbReference type="SUPFAM" id="SSF52540">
    <property type="entry name" value="P-loop containing nucleoside triphosphate hydrolases"/>
    <property type="match status" value="1"/>
</dbReference>
<dbReference type="InterPro" id="IPR010935">
    <property type="entry name" value="SMC_hinge"/>
</dbReference>
<keyword evidence="6" id="KW-0131">Cell cycle</keyword>
<evidence type="ECO:0000256" key="2">
    <source>
        <dbReference type="ARBA" id="ARBA00022618"/>
    </source>
</evidence>
<evidence type="ECO:0000259" key="9">
    <source>
        <dbReference type="SMART" id="SM00968"/>
    </source>
</evidence>
<dbReference type="GO" id="GO:0003677">
    <property type="term" value="F:DNA binding"/>
    <property type="evidence" value="ECO:0007669"/>
    <property type="project" value="TreeGrafter"/>
</dbReference>
<dbReference type="Pfam" id="PF02463">
    <property type="entry name" value="SMC_N"/>
    <property type="match status" value="2"/>
</dbReference>
<dbReference type="PIRSF" id="PIRSF005719">
    <property type="entry name" value="SMC"/>
    <property type="match status" value="1"/>
</dbReference>
<dbReference type="SUPFAM" id="SSF75553">
    <property type="entry name" value="Smc hinge domain"/>
    <property type="match status" value="1"/>
</dbReference>
<feature type="domain" description="SMC hinge" evidence="9">
    <location>
        <begin position="417"/>
        <end position="518"/>
    </location>
</feature>
<feature type="compositionally biased region" description="Basic and acidic residues" evidence="8">
    <location>
        <begin position="301"/>
        <end position="322"/>
    </location>
</feature>
<dbReference type="GO" id="GO:0005524">
    <property type="term" value="F:ATP binding"/>
    <property type="evidence" value="ECO:0007669"/>
    <property type="project" value="InterPro"/>
</dbReference>
<evidence type="ECO:0000256" key="3">
    <source>
        <dbReference type="ARBA" id="ARBA00022776"/>
    </source>
</evidence>
<dbReference type="Gene3D" id="1.20.1060.20">
    <property type="match status" value="1"/>
</dbReference>
<keyword evidence="4 7" id="KW-0175">Coiled coil</keyword>
<dbReference type="SMART" id="SM00968">
    <property type="entry name" value="SMC_hinge"/>
    <property type="match status" value="1"/>
</dbReference>